<dbReference type="InterPro" id="IPR023393">
    <property type="entry name" value="START-like_dom_sf"/>
</dbReference>
<dbReference type="CDD" id="cd07812">
    <property type="entry name" value="SRPBCC"/>
    <property type="match status" value="1"/>
</dbReference>
<accession>A0ABS1MIE3</accession>
<comment type="caution">
    <text evidence="1">The sequence shown here is derived from an EMBL/GenBank/DDBJ whole genome shotgun (WGS) entry which is preliminary data.</text>
</comment>
<dbReference type="Proteomes" id="UP000602198">
    <property type="component" value="Unassembled WGS sequence"/>
</dbReference>
<sequence length="149" mass="16135">MSEVVARVPGSAEEVFAILADGWSYGHWVVGSTHMRGVDPEWPAAGARIHHSVGAWPLTIQDTTTVLAAEPPRLLELEAGLRPFGRARIRLELCGVNADTTEVRMTETVTSGPGRLIPAPLLALLLRPRNQESLARLSDLIGGRYRPAP</sequence>
<dbReference type="RefSeq" id="WP_201955951.1">
    <property type="nucleotide sequence ID" value="NZ_JAERRJ010000016.1"/>
</dbReference>
<evidence type="ECO:0000313" key="1">
    <source>
        <dbReference type="EMBL" id="MBL1079449.1"/>
    </source>
</evidence>
<gene>
    <name evidence="1" type="ORF">JK358_34090</name>
</gene>
<dbReference type="EMBL" id="JAERRJ010000016">
    <property type="protein sequence ID" value="MBL1079449.1"/>
    <property type="molecule type" value="Genomic_DNA"/>
</dbReference>
<protein>
    <submittedName>
        <fullName evidence="1">SRPBCC family protein</fullName>
    </submittedName>
</protein>
<name>A0ABS1MIE3_9NOCA</name>
<dbReference type="InterPro" id="IPR019587">
    <property type="entry name" value="Polyketide_cyclase/dehydratase"/>
</dbReference>
<dbReference type="Pfam" id="PF10604">
    <property type="entry name" value="Polyketide_cyc2"/>
    <property type="match status" value="1"/>
</dbReference>
<evidence type="ECO:0000313" key="2">
    <source>
        <dbReference type="Proteomes" id="UP000602198"/>
    </source>
</evidence>
<keyword evidence="2" id="KW-1185">Reference proteome</keyword>
<reference evidence="1 2" key="1">
    <citation type="submission" date="2021-01" db="EMBL/GenBank/DDBJ databases">
        <title>WGS of actinomycetes isolated from Thailand.</title>
        <authorList>
            <person name="Thawai C."/>
        </authorList>
    </citation>
    <scope>NUCLEOTIDE SEQUENCE [LARGE SCALE GENOMIC DNA]</scope>
    <source>
        <strain evidence="1 2">LPG 2</strain>
    </source>
</reference>
<dbReference type="SUPFAM" id="SSF55961">
    <property type="entry name" value="Bet v1-like"/>
    <property type="match status" value="1"/>
</dbReference>
<proteinExistence type="predicted"/>
<dbReference type="Gene3D" id="3.30.530.20">
    <property type="match status" value="1"/>
</dbReference>
<organism evidence="1 2">
    <name type="scientific">Nocardia acididurans</name>
    <dbReference type="NCBI Taxonomy" id="2802282"/>
    <lineage>
        <taxon>Bacteria</taxon>
        <taxon>Bacillati</taxon>
        <taxon>Actinomycetota</taxon>
        <taxon>Actinomycetes</taxon>
        <taxon>Mycobacteriales</taxon>
        <taxon>Nocardiaceae</taxon>
        <taxon>Nocardia</taxon>
    </lineage>
</organism>